<gene>
    <name evidence="1" type="ORF">PQO03_13585</name>
</gene>
<dbReference type="Pfam" id="PF07394">
    <property type="entry name" value="DUF1501"/>
    <property type="match status" value="1"/>
</dbReference>
<evidence type="ECO:0000313" key="2">
    <source>
        <dbReference type="Proteomes" id="UP001214250"/>
    </source>
</evidence>
<name>A0ABY7VXM8_9BACT</name>
<dbReference type="InterPro" id="IPR010869">
    <property type="entry name" value="DUF1501"/>
</dbReference>
<proteinExistence type="predicted"/>
<sequence length="63" mass="7091">MVYGQTDEFSYNIVNNPLHVRDLNATILHLMGLDHHTLSFPSSGLDMRLTVVKPTKVIKDILA</sequence>
<evidence type="ECO:0000313" key="1">
    <source>
        <dbReference type="EMBL" id="WDE98867.1"/>
    </source>
</evidence>
<reference evidence="1 2" key="1">
    <citation type="submission" date="2023-02" db="EMBL/GenBank/DDBJ databases">
        <title>Genome sequence of Lentisphaera profundi SAORIC-696.</title>
        <authorList>
            <person name="Kim e."/>
            <person name="Cho J.-C."/>
            <person name="Choi A."/>
            <person name="Kang I."/>
        </authorList>
    </citation>
    <scope>NUCLEOTIDE SEQUENCE [LARGE SCALE GENOMIC DNA]</scope>
    <source>
        <strain evidence="1 2">SAORIC-696</strain>
    </source>
</reference>
<dbReference type="Proteomes" id="UP001214250">
    <property type="component" value="Chromosome 2"/>
</dbReference>
<protein>
    <submittedName>
        <fullName evidence="1">DUF1501 domain-containing protein</fullName>
    </submittedName>
</protein>
<keyword evidence="2" id="KW-1185">Reference proteome</keyword>
<dbReference type="EMBL" id="CP117812">
    <property type="protein sequence ID" value="WDE98867.1"/>
    <property type="molecule type" value="Genomic_DNA"/>
</dbReference>
<accession>A0ABY7VXM8</accession>
<organism evidence="1 2">
    <name type="scientific">Lentisphaera profundi</name>
    <dbReference type="NCBI Taxonomy" id="1658616"/>
    <lineage>
        <taxon>Bacteria</taxon>
        <taxon>Pseudomonadati</taxon>
        <taxon>Lentisphaerota</taxon>
        <taxon>Lentisphaeria</taxon>
        <taxon>Lentisphaerales</taxon>
        <taxon>Lentisphaeraceae</taxon>
        <taxon>Lentisphaera</taxon>
    </lineage>
</organism>